<dbReference type="EMBL" id="CADCWN010000005">
    <property type="protein sequence ID" value="CAA9547630.1"/>
    <property type="molecule type" value="Genomic_DNA"/>
</dbReference>
<dbReference type="SUPFAM" id="SSF51430">
    <property type="entry name" value="NAD(P)-linked oxidoreductase"/>
    <property type="match status" value="1"/>
</dbReference>
<evidence type="ECO:0000313" key="4">
    <source>
        <dbReference type="EMBL" id="CAA9547630.1"/>
    </source>
</evidence>
<dbReference type="Pfam" id="PF00248">
    <property type="entry name" value="Aldo_ket_red"/>
    <property type="match status" value="1"/>
</dbReference>
<protein>
    <recommendedName>
        <fullName evidence="3">NADP-dependent oxidoreductase domain-containing protein</fullName>
    </recommendedName>
</protein>
<proteinExistence type="predicted"/>
<evidence type="ECO:0000256" key="2">
    <source>
        <dbReference type="SAM" id="MobiDB-lite"/>
    </source>
</evidence>
<name>A0A6J4UDD5_9BACT</name>
<feature type="domain" description="NADP-dependent oxidoreductase" evidence="3">
    <location>
        <begin position="29"/>
        <end position="189"/>
    </location>
</feature>
<dbReference type="PANTHER" id="PTHR43364">
    <property type="entry name" value="NADH-SPECIFIC METHYLGLYOXAL REDUCTASE-RELATED"/>
    <property type="match status" value="1"/>
</dbReference>
<dbReference type="AlphaFoldDB" id="A0A6J4UDD5"/>
<gene>
    <name evidence="4" type="ORF">AVDCRST_MAG18-31</name>
</gene>
<accession>A0A6J4UDD5</accession>
<dbReference type="InterPro" id="IPR050523">
    <property type="entry name" value="AKR_Detox_Biosynth"/>
</dbReference>
<keyword evidence="1" id="KW-0560">Oxidoreductase</keyword>
<dbReference type="GO" id="GO:0016491">
    <property type="term" value="F:oxidoreductase activity"/>
    <property type="evidence" value="ECO:0007669"/>
    <property type="project" value="UniProtKB-KW"/>
</dbReference>
<sequence>MARQATGARGWRDGHGDGGRWNTGGWARRAGGQWGRVAEAEAFRTVHAAVDLGVKLFDTADASAAGVSEELVGKALRNRPDHVYIATKVGNFGRRQDAAPGYTSPLHVYLCCDASLGRLQIDAIDLYQCHIGDVQDPTFFLEAFERLVERGKIRAYGSPTDSLAVARAFNRDGKCATLQLNYSLLNRAPELPRTD</sequence>
<dbReference type="InterPro" id="IPR036812">
    <property type="entry name" value="NAD(P)_OxRdtase_dom_sf"/>
</dbReference>
<dbReference type="Gene3D" id="3.20.20.100">
    <property type="entry name" value="NADP-dependent oxidoreductase domain"/>
    <property type="match status" value="1"/>
</dbReference>
<reference evidence="4" key="1">
    <citation type="submission" date="2020-02" db="EMBL/GenBank/DDBJ databases">
        <authorList>
            <person name="Meier V. D."/>
        </authorList>
    </citation>
    <scope>NUCLEOTIDE SEQUENCE</scope>
    <source>
        <strain evidence="4">AVDCRST_MAG18</strain>
    </source>
</reference>
<evidence type="ECO:0000256" key="1">
    <source>
        <dbReference type="ARBA" id="ARBA00023002"/>
    </source>
</evidence>
<organism evidence="4">
    <name type="scientific">uncultured Thermomicrobiales bacterium</name>
    <dbReference type="NCBI Taxonomy" id="1645740"/>
    <lineage>
        <taxon>Bacteria</taxon>
        <taxon>Pseudomonadati</taxon>
        <taxon>Thermomicrobiota</taxon>
        <taxon>Thermomicrobia</taxon>
        <taxon>Thermomicrobiales</taxon>
        <taxon>environmental samples</taxon>
    </lineage>
</organism>
<dbReference type="InterPro" id="IPR023210">
    <property type="entry name" value="NADP_OxRdtase_dom"/>
</dbReference>
<dbReference type="PANTHER" id="PTHR43364:SF4">
    <property type="entry name" value="NAD(P)-LINKED OXIDOREDUCTASE SUPERFAMILY PROTEIN"/>
    <property type="match status" value="1"/>
</dbReference>
<dbReference type="GO" id="GO:0005829">
    <property type="term" value="C:cytosol"/>
    <property type="evidence" value="ECO:0007669"/>
    <property type="project" value="TreeGrafter"/>
</dbReference>
<evidence type="ECO:0000259" key="3">
    <source>
        <dbReference type="Pfam" id="PF00248"/>
    </source>
</evidence>
<feature type="region of interest" description="Disordered" evidence="2">
    <location>
        <begin position="1"/>
        <end position="25"/>
    </location>
</feature>